<sequence>MLKRPRSYGEDLDPDSDRPSSHRRVHSKPEGGRKGSSSSSHDRSLDDEREGSRSSRKRFDEKSEGFYRRKSSFDRYGDRSIPLSQSPRGMYGGERLRRSESVSLSRRDGGSSWRRSSSWKEGGSSSAVASDSMGRGGGHHGISSEERGPVRGKDSPSGEQSRSEGTPKAVSSRKESTSSSEMEEGEIEPEDSEGCKEKGADSTTVSDSSSSEIKAEGGACEAEEEVKSSEMGLDGVTADDNLHSFQNESINGMNEPSEQGLLEGSGERNVEADECRGKSEIQEQEVKEAEEVPVVQEKVQGIALTVSRHSGDESDEKAGEGLGLEVEIEGKMKETSAIEHEGETREPNGIDLERAPEGDMELFDLEKEATLELMPVNPKEKQKDKGKSPAVSLSGTVNTVIDDDPMEGPSGRGFELVFSSDGRRPDGSNSGAVVIGRKNDDEKPNLELLDLSLGLSNVLPDNALTRRRPSSPSHARSIQSLPSSFHTMSDGFTASVSFSGSQTFTHNPSCSLNQNSLENYEHSVGSRPLFQPVDQVPDGTVWHGQSSTDTKRKGGAGALFHRALLNGNVAHASPHTVTGMHNLNLDGLARQSSLPRQISPSQSLGSRDTRSEHSKDRRLLSRQRSSSSLFRSDQNDSAQLVNGVGIAEVVTEPIQLIGRMLEGMSKQPVTHLKGAICELVSNADKYGKLQALQEALQKRSDLTLETLPKCNRILLEILVSLKTGLPDFIQRSGDVSSTDLAEIFLNLKCRNLNCRAILPVDECDCKVCVRKSGFCSQCMCLVCSKFDLASNTCSWVGCDVCLHWCHTDCALRDCYISNGRTAATAQGMTEMQFHCVACDHPSEMFGFVKEVFKTCAKDWKLETLRKELQYVRRIFSASNDVRGLKLRDVADQMLMKLENKPNLFEVITIIMAFFVESESSISSNPPSFPPKQPSRSNAEGSSDVACLNKEMPWLSSIPSDKVPQLETKAVLSSLDRNLLGRQTSNVVPPVNLEKKPVVDELESVVRFKQEEAKMYQERANNAKREAEALKHIAVAKNLKIEEDYANRIAKLRLAELEERRRQKFEEFQALERSKCEYFNMKTRMESDIKDLLLKMEAIKQNFN</sequence>
<proteinExistence type="predicted"/>
<name>A0ACB7UMJ4_DIOAL</name>
<gene>
    <name evidence="1" type="ORF">IHE45_15G085000</name>
</gene>
<dbReference type="Proteomes" id="UP000827976">
    <property type="component" value="Chromosome 15"/>
</dbReference>
<reference evidence="2" key="1">
    <citation type="journal article" date="2022" name="Nat. Commun.">
        <title>Chromosome evolution and the genetic basis of agronomically important traits in greater yam.</title>
        <authorList>
            <person name="Bredeson J.V."/>
            <person name="Lyons J.B."/>
            <person name="Oniyinde I.O."/>
            <person name="Okereke N.R."/>
            <person name="Kolade O."/>
            <person name="Nnabue I."/>
            <person name="Nwadili C.O."/>
            <person name="Hribova E."/>
            <person name="Parker M."/>
            <person name="Nwogha J."/>
            <person name="Shu S."/>
            <person name="Carlson J."/>
            <person name="Kariba R."/>
            <person name="Muthemba S."/>
            <person name="Knop K."/>
            <person name="Barton G.J."/>
            <person name="Sherwood A.V."/>
            <person name="Lopez-Montes A."/>
            <person name="Asiedu R."/>
            <person name="Jamnadass R."/>
            <person name="Muchugi A."/>
            <person name="Goodstein D."/>
            <person name="Egesi C.N."/>
            <person name="Featherston J."/>
            <person name="Asfaw A."/>
            <person name="Simpson G.G."/>
            <person name="Dolezel J."/>
            <person name="Hendre P.S."/>
            <person name="Van Deynze A."/>
            <person name="Kumar P.L."/>
            <person name="Obidiegwu J.E."/>
            <person name="Bhattacharjee R."/>
            <person name="Rokhsar D.S."/>
        </authorList>
    </citation>
    <scope>NUCLEOTIDE SEQUENCE [LARGE SCALE GENOMIC DNA]</scope>
    <source>
        <strain evidence="2">cv. TDa95/00328</strain>
    </source>
</reference>
<accession>A0ACB7UMJ4</accession>
<comment type="caution">
    <text evidence="1">The sequence shown here is derived from an EMBL/GenBank/DDBJ whole genome shotgun (WGS) entry which is preliminary data.</text>
</comment>
<organism evidence="1 2">
    <name type="scientific">Dioscorea alata</name>
    <name type="common">Purple yam</name>
    <dbReference type="NCBI Taxonomy" id="55571"/>
    <lineage>
        <taxon>Eukaryota</taxon>
        <taxon>Viridiplantae</taxon>
        <taxon>Streptophyta</taxon>
        <taxon>Embryophyta</taxon>
        <taxon>Tracheophyta</taxon>
        <taxon>Spermatophyta</taxon>
        <taxon>Magnoliopsida</taxon>
        <taxon>Liliopsida</taxon>
        <taxon>Dioscoreales</taxon>
        <taxon>Dioscoreaceae</taxon>
        <taxon>Dioscorea</taxon>
    </lineage>
</organism>
<protein>
    <submittedName>
        <fullName evidence="1">Protein OBERON protein</fullName>
    </submittedName>
</protein>
<evidence type="ECO:0000313" key="1">
    <source>
        <dbReference type="EMBL" id="KAH7661759.1"/>
    </source>
</evidence>
<dbReference type="EMBL" id="CM037025">
    <property type="protein sequence ID" value="KAH7661759.1"/>
    <property type="molecule type" value="Genomic_DNA"/>
</dbReference>
<keyword evidence="2" id="KW-1185">Reference proteome</keyword>
<evidence type="ECO:0000313" key="2">
    <source>
        <dbReference type="Proteomes" id="UP000827976"/>
    </source>
</evidence>